<dbReference type="Proteomes" id="UP000502756">
    <property type="component" value="Chromosome"/>
</dbReference>
<feature type="chain" id="PRO_5026694687" evidence="2">
    <location>
        <begin position="20"/>
        <end position="200"/>
    </location>
</feature>
<evidence type="ECO:0000256" key="2">
    <source>
        <dbReference type="SAM" id="SignalP"/>
    </source>
</evidence>
<keyword evidence="1" id="KW-1133">Transmembrane helix</keyword>
<sequence>MKITTLRLVTGLMMATLFAACSRPVAYFQPGQREHIAATPAPVNTTETLTPATVEAPVVTAATTTEPVVQANAALEQATALVRNDAKLSADKTVAKRLNRVRTLLASASAKGTLTPSATNAPRKAGLMERMMLKKVNKKINRQLAPANPEKAMASTGTLATGAVLVIVGLLLLLLTSGTGATIGLILLLVGAVVLLIGLL</sequence>
<keyword evidence="2" id="KW-0732">Signal</keyword>
<evidence type="ECO:0000256" key="1">
    <source>
        <dbReference type="SAM" id="Phobius"/>
    </source>
</evidence>
<organism evidence="3 4">
    <name type="scientific">Spirosoma taeanense</name>
    <dbReference type="NCBI Taxonomy" id="2735870"/>
    <lineage>
        <taxon>Bacteria</taxon>
        <taxon>Pseudomonadati</taxon>
        <taxon>Bacteroidota</taxon>
        <taxon>Cytophagia</taxon>
        <taxon>Cytophagales</taxon>
        <taxon>Cytophagaceae</taxon>
        <taxon>Spirosoma</taxon>
    </lineage>
</organism>
<keyword evidence="1" id="KW-0472">Membrane</keyword>
<gene>
    <name evidence="3" type="ORF">HNV11_03955</name>
</gene>
<accession>A0A6M5Y1J9</accession>
<feature type="signal peptide" evidence="2">
    <location>
        <begin position="1"/>
        <end position="19"/>
    </location>
</feature>
<keyword evidence="1" id="KW-0812">Transmembrane</keyword>
<feature type="transmembrane region" description="Helical" evidence="1">
    <location>
        <begin position="181"/>
        <end position="199"/>
    </location>
</feature>
<feature type="transmembrane region" description="Helical" evidence="1">
    <location>
        <begin position="152"/>
        <end position="174"/>
    </location>
</feature>
<evidence type="ECO:0000313" key="4">
    <source>
        <dbReference type="Proteomes" id="UP000502756"/>
    </source>
</evidence>
<proteinExistence type="predicted"/>
<dbReference type="AlphaFoldDB" id="A0A6M5Y1J9"/>
<evidence type="ECO:0000313" key="3">
    <source>
        <dbReference type="EMBL" id="QJW88588.1"/>
    </source>
</evidence>
<keyword evidence="4" id="KW-1185">Reference proteome</keyword>
<dbReference type="KEGG" id="stae:HNV11_03955"/>
<dbReference type="EMBL" id="CP053435">
    <property type="protein sequence ID" value="QJW88588.1"/>
    <property type="molecule type" value="Genomic_DNA"/>
</dbReference>
<name>A0A6M5Y1J9_9BACT</name>
<dbReference type="PROSITE" id="PS51257">
    <property type="entry name" value="PROKAR_LIPOPROTEIN"/>
    <property type="match status" value="1"/>
</dbReference>
<dbReference type="RefSeq" id="WP_171738425.1">
    <property type="nucleotide sequence ID" value="NZ_CP053435.1"/>
</dbReference>
<reference evidence="3 4" key="1">
    <citation type="submission" date="2020-05" db="EMBL/GenBank/DDBJ databases">
        <title>Genome sequencing of Spirosoma sp. TS118.</title>
        <authorList>
            <person name="Lee J.-H."/>
            <person name="Jeong S."/>
            <person name="Zhao L."/>
            <person name="Jung J.-H."/>
            <person name="Kim M.-K."/>
            <person name="Lim S."/>
        </authorList>
    </citation>
    <scope>NUCLEOTIDE SEQUENCE [LARGE SCALE GENOMIC DNA]</scope>
    <source>
        <strain evidence="3 4">TS118</strain>
    </source>
</reference>
<protein>
    <submittedName>
        <fullName evidence="3">Uncharacterized protein</fullName>
    </submittedName>
</protein>